<evidence type="ECO:0000256" key="1">
    <source>
        <dbReference type="SAM" id="MobiDB-lite"/>
    </source>
</evidence>
<accession>A0A1A8IM82</accession>
<feature type="region of interest" description="Disordered" evidence="1">
    <location>
        <begin position="1"/>
        <end position="67"/>
    </location>
</feature>
<feature type="non-terminal residue" evidence="2">
    <location>
        <position position="102"/>
    </location>
</feature>
<feature type="non-terminal residue" evidence="2">
    <location>
        <position position="1"/>
    </location>
</feature>
<feature type="compositionally biased region" description="Basic and acidic residues" evidence="1">
    <location>
        <begin position="27"/>
        <end position="41"/>
    </location>
</feature>
<organism evidence="2">
    <name type="scientific">Nothobranchius kuhntae</name>
    <name type="common">Beira killifish</name>
    <dbReference type="NCBI Taxonomy" id="321403"/>
    <lineage>
        <taxon>Eukaryota</taxon>
        <taxon>Metazoa</taxon>
        <taxon>Chordata</taxon>
        <taxon>Craniata</taxon>
        <taxon>Vertebrata</taxon>
        <taxon>Euteleostomi</taxon>
        <taxon>Actinopterygii</taxon>
        <taxon>Neopterygii</taxon>
        <taxon>Teleostei</taxon>
        <taxon>Neoteleostei</taxon>
        <taxon>Acanthomorphata</taxon>
        <taxon>Ovalentaria</taxon>
        <taxon>Atherinomorphae</taxon>
        <taxon>Cyprinodontiformes</taxon>
        <taxon>Nothobranchiidae</taxon>
        <taxon>Nothobranchius</taxon>
    </lineage>
</organism>
<evidence type="ECO:0000313" key="2">
    <source>
        <dbReference type="EMBL" id="SBQ97601.1"/>
    </source>
</evidence>
<gene>
    <name evidence="2" type="primary">PEAR1</name>
</gene>
<dbReference type="AlphaFoldDB" id="A0A1A8IM82"/>
<reference evidence="2" key="2">
    <citation type="submission" date="2016-06" db="EMBL/GenBank/DDBJ databases">
        <title>The genome of a short-lived fish provides insights into sex chromosome evolution and the genetic control of aging.</title>
        <authorList>
            <person name="Reichwald K."/>
            <person name="Felder M."/>
            <person name="Petzold A."/>
            <person name="Koch P."/>
            <person name="Groth M."/>
            <person name="Platzer M."/>
        </authorList>
    </citation>
    <scope>NUCLEOTIDE SEQUENCE</scope>
    <source>
        <tissue evidence="2">Brain</tissue>
    </source>
</reference>
<reference evidence="2" key="1">
    <citation type="submission" date="2016-05" db="EMBL/GenBank/DDBJ databases">
        <authorList>
            <person name="Lavstsen T."/>
            <person name="Jespersen J.S."/>
        </authorList>
    </citation>
    <scope>NUCLEOTIDE SEQUENCE</scope>
    <source>
        <tissue evidence="2">Brain</tissue>
    </source>
</reference>
<name>A0A1A8IM82_NOTKU</name>
<keyword evidence="2" id="KW-0675">Receptor</keyword>
<protein>
    <submittedName>
        <fullName evidence="2">Platelet endothelial aggregation receptor 1</fullName>
    </submittedName>
</protein>
<dbReference type="EMBL" id="HAED01011303">
    <property type="protein sequence ID" value="SBQ97601.1"/>
    <property type="molecule type" value="Transcribed_RNA"/>
</dbReference>
<sequence length="102" mass="11082">GASSDASVRTPVQRERSGRAASRRANAKMERPAMQRLESARVRRGSPGLSVRGRVTRGSARPDVPVRTPAPVRVKESVPVQLDGRVRCAQSHVQREGSDQTV</sequence>
<proteinExistence type="predicted"/>